<dbReference type="EMBL" id="PJQM01007277">
    <property type="protein sequence ID" value="RCH78398.1"/>
    <property type="molecule type" value="Genomic_DNA"/>
</dbReference>
<dbReference type="Proteomes" id="UP000253551">
    <property type="component" value="Unassembled WGS sequence"/>
</dbReference>
<keyword evidence="3" id="KW-1185">Reference proteome</keyword>
<evidence type="ECO:0000313" key="2">
    <source>
        <dbReference type="EMBL" id="RCH78398.1"/>
    </source>
</evidence>
<comment type="caution">
    <text evidence="2">The sequence shown here is derived from an EMBL/GenBank/DDBJ whole genome shotgun (WGS) entry which is preliminary data.</text>
</comment>
<keyword evidence="1" id="KW-0472">Membrane</keyword>
<dbReference type="OrthoDB" id="2103474at2759"/>
<feature type="transmembrane region" description="Helical" evidence="1">
    <location>
        <begin position="101"/>
        <end position="121"/>
    </location>
</feature>
<dbReference type="Pfam" id="PF13430">
    <property type="entry name" value="DUF4112"/>
    <property type="match status" value="1"/>
</dbReference>
<evidence type="ECO:0000313" key="3">
    <source>
        <dbReference type="Proteomes" id="UP000253551"/>
    </source>
</evidence>
<dbReference type="AlphaFoldDB" id="A0A367IL63"/>
<dbReference type="InterPro" id="IPR025187">
    <property type="entry name" value="DUF4112"/>
</dbReference>
<feature type="transmembrane region" description="Helical" evidence="1">
    <location>
        <begin position="60"/>
        <end position="81"/>
    </location>
</feature>
<proteinExistence type="predicted"/>
<dbReference type="STRING" id="4846.A0A367IL63"/>
<evidence type="ECO:0000256" key="1">
    <source>
        <dbReference type="SAM" id="Phobius"/>
    </source>
</evidence>
<accession>A0A367IL63</accession>
<organism evidence="2 3">
    <name type="scientific">Rhizopus stolonifer</name>
    <name type="common">Rhizopus nigricans</name>
    <dbReference type="NCBI Taxonomy" id="4846"/>
    <lineage>
        <taxon>Eukaryota</taxon>
        <taxon>Fungi</taxon>
        <taxon>Fungi incertae sedis</taxon>
        <taxon>Mucoromycota</taxon>
        <taxon>Mucoromycotina</taxon>
        <taxon>Mucoromycetes</taxon>
        <taxon>Mucorales</taxon>
        <taxon>Mucorineae</taxon>
        <taxon>Rhizopodaceae</taxon>
        <taxon>Rhizopus</taxon>
    </lineage>
</organism>
<dbReference type="PANTHER" id="PTHR35519:SF2">
    <property type="entry name" value="PH DOMAIN PROTEIN"/>
    <property type="match status" value="1"/>
</dbReference>
<name>A0A367IL63_RHIST</name>
<reference evidence="2 3" key="1">
    <citation type="journal article" date="2018" name="G3 (Bethesda)">
        <title>Phylogenetic and Phylogenomic Definition of Rhizopus Species.</title>
        <authorList>
            <person name="Gryganskyi A.P."/>
            <person name="Golan J."/>
            <person name="Dolatabadi S."/>
            <person name="Mondo S."/>
            <person name="Robb S."/>
            <person name="Idnurm A."/>
            <person name="Muszewska A."/>
            <person name="Steczkiewicz K."/>
            <person name="Masonjones S."/>
            <person name="Liao H.L."/>
            <person name="Gajdeczka M.T."/>
            <person name="Anike F."/>
            <person name="Vuek A."/>
            <person name="Anishchenko I.M."/>
            <person name="Voigt K."/>
            <person name="de Hoog G.S."/>
            <person name="Smith M.E."/>
            <person name="Heitman J."/>
            <person name="Vilgalys R."/>
            <person name="Stajich J.E."/>
        </authorList>
    </citation>
    <scope>NUCLEOTIDE SEQUENCE [LARGE SCALE GENOMIC DNA]</scope>
    <source>
        <strain evidence="2 3">LSU 92-RS-03</strain>
    </source>
</reference>
<gene>
    <name evidence="2" type="ORF">CU098_004748</name>
</gene>
<dbReference type="PANTHER" id="PTHR35519">
    <property type="entry name" value="MEMBRANE PROTEINS"/>
    <property type="match status" value="1"/>
</dbReference>
<keyword evidence="1" id="KW-1133">Transmembrane helix</keyword>
<evidence type="ECO:0008006" key="4">
    <source>
        <dbReference type="Google" id="ProtNLM"/>
    </source>
</evidence>
<protein>
    <recommendedName>
        <fullName evidence="4">DUF4112 domain-containing protein</fullName>
    </recommendedName>
</protein>
<keyword evidence="1" id="KW-0812">Transmembrane</keyword>
<sequence length="137" mass="15112">MKDLLVKQAVKSMTRGNRSHPNNEKPLSAEEQRVLKKVKSRAHLYDTGLSCCCFRIGLDGIIGLIPGVGDFIGVILAVLLVKTAMQLDLPKHLVSKMMMNIAIDFAIGLVPLAGDLLDIMYKCNTKNANLLEEHLKK</sequence>